<dbReference type="RefSeq" id="WP_330431070.1">
    <property type="nucleotide sequence ID" value="NZ_JAZDUF010000001.1"/>
</dbReference>
<comment type="caution">
    <text evidence="5">The sequence shown here is derived from an EMBL/GenBank/DDBJ whole genome shotgun (WGS) entry which is preliminary data.</text>
</comment>
<feature type="transmembrane region" description="Helical" evidence="2">
    <location>
        <begin position="33"/>
        <end position="56"/>
    </location>
</feature>
<dbReference type="Pfam" id="PF11887">
    <property type="entry name" value="Mce4_CUP1"/>
    <property type="match status" value="1"/>
</dbReference>
<evidence type="ECO:0000256" key="1">
    <source>
        <dbReference type="SAM" id="MobiDB-lite"/>
    </source>
</evidence>
<keyword evidence="2" id="KW-1133">Transmembrane helix</keyword>
<dbReference type="Pfam" id="PF02470">
    <property type="entry name" value="MlaD"/>
    <property type="match status" value="1"/>
</dbReference>
<dbReference type="InterPro" id="IPR052336">
    <property type="entry name" value="MlaD_Phospholipid_Transporter"/>
</dbReference>
<keyword evidence="2" id="KW-0472">Membrane</keyword>
<evidence type="ECO:0000259" key="3">
    <source>
        <dbReference type="Pfam" id="PF02470"/>
    </source>
</evidence>
<dbReference type="EMBL" id="JAZDUF010000001">
    <property type="protein sequence ID" value="MEE3849439.1"/>
    <property type="molecule type" value="Genomic_DNA"/>
</dbReference>
<proteinExistence type="predicted"/>
<evidence type="ECO:0000313" key="6">
    <source>
        <dbReference type="Proteomes" id="UP001347146"/>
    </source>
</evidence>
<feature type="region of interest" description="Disordered" evidence="1">
    <location>
        <begin position="371"/>
        <end position="425"/>
    </location>
</feature>
<gene>
    <name evidence="5" type="ORF">VZC37_03805</name>
</gene>
<accession>A0ABU7M8K0</accession>
<dbReference type="NCBIfam" id="TIGR00996">
    <property type="entry name" value="Mtu_fam_mce"/>
    <property type="match status" value="1"/>
</dbReference>
<evidence type="ECO:0000256" key="2">
    <source>
        <dbReference type="SAM" id="Phobius"/>
    </source>
</evidence>
<sequence>MTATSHAANAFRVSDAPARGVTRVVRAGVRHRLLLSAVGLVAILLLGIGYLAGGVFNMSPTDETITVRVHFTESGGLLAQQKVTLRGVPVGRIASVDLTADGVVAVASIDSAVDIPLDGEVRVAGLSFAGEQYLDFRPTSDDGPYLTDGAEIDADATSTPIPLADLLDDMDGMLTQIDPQKLRTVSRELGVGPAGPEKLRQIIDGGTFLISTLDSVLPQTVSLLRSSRTVLTTLGQAGPALRDTSRDLDRIMSGVARTPDGLHTLLARTPRLLEDVDAIIADNSPTMVQLLGNLATVTQMAYLRIPALNEFFFPQYRDGSALHALTTTMRDGGIWAAVNIYPRNSCDYQLPRLPASQPDFPEPFLNTYCPDDDPSVLIRGARNAPRPPGDDTYGPAPGTDPHARTNPTPQGPQSIPLPFGGPALP</sequence>
<dbReference type="InterPro" id="IPR005693">
    <property type="entry name" value="Mce"/>
</dbReference>
<dbReference type="Proteomes" id="UP001347146">
    <property type="component" value="Unassembled WGS sequence"/>
</dbReference>
<dbReference type="InterPro" id="IPR003399">
    <property type="entry name" value="Mce/MlaD"/>
</dbReference>
<protein>
    <submittedName>
        <fullName evidence="5">MCE family protein</fullName>
    </submittedName>
</protein>
<evidence type="ECO:0000259" key="4">
    <source>
        <dbReference type="Pfam" id="PF11887"/>
    </source>
</evidence>
<name>A0ABU7M8K0_9ACTN</name>
<organism evidence="5 6">
    <name type="scientific">Gordonia sesuvii</name>
    <dbReference type="NCBI Taxonomy" id="3116777"/>
    <lineage>
        <taxon>Bacteria</taxon>
        <taxon>Bacillati</taxon>
        <taxon>Actinomycetota</taxon>
        <taxon>Actinomycetes</taxon>
        <taxon>Mycobacteriales</taxon>
        <taxon>Gordoniaceae</taxon>
        <taxon>Gordonia</taxon>
    </lineage>
</organism>
<keyword evidence="6" id="KW-1185">Reference proteome</keyword>
<feature type="domain" description="Mce/MlaD" evidence="3">
    <location>
        <begin position="64"/>
        <end position="138"/>
    </location>
</feature>
<feature type="domain" description="Mammalian cell entry C-terminal" evidence="4">
    <location>
        <begin position="146"/>
        <end position="311"/>
    </location>
</feature>
<dbReference type="PANTHER" id="PTHR33371:SF16">
    <property type="entry name" value="MCE-FAMILY PROTEIN MCE3F"/>
    <property type="match status" value="1"/>
</dbReference>
<keyword evidence="2" id="KW-0812">Transmembrane</keyword>
<dbReference type="InterPro" id="IPR024516">
    <property type="entry name" value="Mce_C"/>
</dbReference>
<dbReference type="PANTHER" id="PTHR33371">
    <property type="entry name" value="INTERMEMBRANE PHOSPHOLIPID TRANSPORT SYSTEM BINDING PROTEIN MLAD-RELATED"/>
    <property type="match status" value="1"/>
</dbReference>
<reference evidence="5 6" key="1">
    <citation type="submission" date="2024-01" db="EMBL/GenBank/DDBJ databases">
        <title>Draft genome sequence of Gordonia sp. LSe1-13.</title>
        <authorList>
            <person name="Suphannarot A."/>
            <person name="Mingma R."/>
        </authorList>
    </citation>
    <scope>NUCLEOTIDE SEQUENCE [LARGE SCALE GENOMIC DNA]</scope>
    <source>
        <strain evidence="5 6">LSe1-13</strain>
    </source>
</reference>
<evidence type="ECO:0000313" key="5">
    <source>
        <dbReference type="EMBL" id="MEE3849439.1"/>
    </source>
</evidence>